<protein>
    <submittedName>
        <fullName evidence="1">Phage tail tape measure protein</fullName>
    </submittedName>
</protein>
<evidence type="ECO:0000313" key="1">
    <source>
        <dbReference type="EMBL" id="TNC52797.1"/>
    </source>
</evidence>
<dbReference type="AlphaFoldDB" id="A0A5C4N269"/>
<reference evidence="1 2" key="1">
    <citation type="submission" date="2019-06" db="EMBL/GenBank/DDBJ databases">
        <title>YIM 131921 draft genome.</title>
        <authorList>
            <person name="Jiang L."/>
        </authorList>
    </citation>
    <scope>NUCLEOTIDE SEQUENCE [LARGE SCALE GENOMIC DNA]</scope>
    <source>
        <strain evidence="1 2">YIM 131921</strain>
    </source>
</reference>
<comment type="caution">
    <text evidence="1">The sequence shown here is derived from an EMBL/GenBank/DDBJ whole genome shotgun (WGS) entry which is preliminary data.</text>
</comment>
<dbReference type="OrthoDB" id="8448547at2"/>
<dbReference type="Proteomes" id="UP000305887">
    <property type="component" value="Unassembled WGS sequence"/>
</dbReference>
<name>A0A5C4N269_9RHOB</name>
<sequence length="215" mass="22368">MTLFDLDDGMDDLQARMGDATRVASAFSSELTRVRTSLGEATRHFGAVEKGFSGGLRRAIDGLVVDGDRLSQALGTVGRTMIDTVYKAAVKPVSDQLGDALAGGLNGVVTGIMPFADGASFSQKRVAPFTKGGAVSQAKLFPTRGSAGLMDEASLEANMPHTRGTDGRLGARPHSSGAAQVTINVSTPDVAGFQRSQGQIAAEMSRLLGRGARNR</sequence>
<gene>
    <name evidence="1" type="ORF">FHG66_00430</name>
</gene>
<dbReference type="EMBL" id="VDFU01000001">
    <property type="protein sequence ID" value="TNC52797.1"/>
    <property type="molecule type" value="Genomic_DNA"/>
</dbReference>
<organism evidence="1 2">
    <name type="scientific">Rubellimicrobium rubrum</name>
    <dbReference type="NCBI Taxonomy" id="2585369"/>
    <lineage>
        <taxon>Bacteria</taxon>
        <taxon>Pseudomonadati</taxon>
        <taxon>Pseudomonadota</taxon>
        <taxon>Alphaproteobacteria</taxon>
        <taxon>Rhodobacterales</taxon>
        <taxon>Roseobacteraceae</taxon>
        <taxon>Rubellimicrobium</taxon>
    </lineage>
</organism>
<proteinExistence type="predicted"/>
<keyword evidence="2" id="KW-1185">Reference proteome</keyword>
<dbReference type="RefSeq" id="WP_139074563.1">
    <property type="nucleotide sequence ID" value="NZ_VDFU01000001.1"/>
</dbReference>
<evidence type="ECO:0000313" key="2">
    <source>
        <dbReference type="Proteomes" id="UP000305887"/>
    </source>
</evidence>
<accession>A0A5C4N269</accession>